<dbReference type="RefSeq" id="WP_257716878.1">
    <property type="nucleotide sequence ID" value="NZ_JANJOU010000010.1"/>
</dbReference>
<evidence type="ECO:0000313" key="2">
    <source>
        <dbReference type="Proteomes" id="UP001524642"/>
    </source>
</evidence>
<sequence length="81" mass="8982">MNEAALRMSMAAAIRTVLEEGLRKADNPVHYLRSAAEEVRQLVGLFDQDGPASRTEGALIRSILAEEVEAAAQEMIRRLHH</sequence>
<proteinExistence type="predicted"/>
<evidence type="ECO:0000313" key="1">
    <source>
        <dbReference type="EMBL" id="MCR0983212.1"/>
    </source>
</evidence>
<reference evidence="1 2" key="1">
    <citation type="submission" date="2022-06" db="EMBL/GenBank/DDBJ databases">
        <title>Roseomonas CN29.</title>
        <authorList>
            <person name="Cheng Y."/>
            <person name="He X."/>
        </authorList>
    </citation>
    <scope>NUCLEOTIDE SEQUENCE [LARGE SCALE GENOMIC DNA]</scope>
    <source>
        <strain evidence="1 2">CN29</strain>
    </source>
</reference>
<gene>
    <name evidence="1" type="ORF">NRP21_14245</name>
</gene>
<keyword evidence="2" id="KW-1185">Reference proteome</keyword>
<dbReference type="EMBL" id="JANJOU010000010">
    <property type="protein sequence ID" value="MCR0983212.1"/>
    <property type="molecule type" value="Genomic_DNA"/>
</dbReference>
<name>A0ABT1X526_9PROT</name>
<comment type="caution">
    <text evidence="1">The sequence shown here is derived from an EMBL/GenBank/DDBJ whole genome shotgun (WGS) entry which is preliminary data.</text>
</comment>
<dbReference type="Proteomes" id="UP001524642">
    <property type="component" value="Unassembled WGS sequence"/>
</dbReference>
<protein>
    <submittedName>
        <fullName evidence="1">Uncharacterized protein</fullName>
    </submittedName>
</protein>
<accession>A0ABT1X526</accession>
<organism evidence="1 2">
    <name type="scientific">Roseomonas populi</name>
    <dbReference type="NCBI Taxonomy" id="3121582"/>
    <lineage>
        <taxon>Bacteria</taxon>
        <taxon>Pseudomonadati</taxon>
        <taxon>Pseudomonadota</taxon>
        <taxon>Alphaproteobacteria</taxon>
        <taxon>Acetobacterales</taxon>
        <taxon>Roseomonadaceae</taxon>
        <taxon>Roseomonas</taxon>
    </lineage>
</organism>